<gene>
    <name evidence="3" type="ORF">A33Q_1933</name>
</gene>
<dbReference type="InterPro" id="IPR055378">
    <property type="entry name" value="GH3_C"/>
</dbReference>
<feature type="domain" description="GH3 C-terminal" evidence="2">
    <location>
        <begin position="388"/>
        <end position="495"/>
    </location>
</feature>
<evidence type="ECO:0000259" key="2">
    <source>
        <dbReference type="Pfam" id="PF23572"/>
    </source>
</evidence>
<dbReference type="eggNOG" id="COG0365">
    <property type="taxonomic scope" value="Bacteria"/>
</dbReference>
<dbReference type="GO" id="GO:0016881">
    <property type="term" value="F:acid-amino acid ligase activity"/>
    <property type="evidence" value="ECO:0007669"/>
    <property type="project" value="TreeGrafter"/>
</dbReference>
<feature type="domain" description="GH3 middle" evidence="1">
    <location>
        <begin position="295"/>
        <end position="361"/>
    </location>
</feature>
<dbReference type="PANTHER" id="PTHR31901:SF9">
    <property type="entry name" value="GH3 DOMAIN-CONTAINING PROTEIN"/>
    <property type="match status" value="1"/>
</dbReference>
<sequence length="507" mass="57934">MALIGEIIKRAVETADKVFTNSDHSEAQIEVLRELLNTAKNTSFGKYYEFEQLLEKKDPRLAYSEMVPYHSYEELRERWWQRVIDGAPDITWPGKAEYFAVSSGTTSSKKHIPVTEEMIKAIRKGGLQQVKALADFDLPSDFYEKEILMFGSSTKLKEVDGHYEGEISGISASQIPFWFEGVYRPGKEISAIHDWDERVEALAKEAPKWDIGGISGIPSWIELMIKRVIAYHEVETIHDIWPNFQVYTSGGVAFEPYRKSFEKICGKPITVIDTYLASEGYIATQIRKETEAMALITDNGIYFEFVPFKPENMDENGSVKNGVKSLTIEQVEEGVDYVLIISTVSGAWRYMIGDTIAFTDKKRAEIKITGRTKHFLNVVGSHLSVIQMNRAMEGLDEEFNCDVKEFTVSAVEKDGEYYHSWYLGLGSKSDLDEEKVAQKLDEILQENNKNYRVARSKALKGVKVRLIPDSYFQKWTEETKQKGGQVKVPRVMKETDFKEWEAFVAKL</sequence>
<dbReference type="InterPro" id="IPR004993">
    <property type="entry name" value="GH3"/>
</dbReference>
<proteinExistence type="predicted"/>
<dbReference type="PANTHER" id="PTHR31901">
    <property type="entry name" value="GH3 DOMAIN-CONTAINING PROTEIN"/>
    <property type="match status" value="1"/>
</dbReference>
<reference evidence="3 4" key="1">
    <citation type="journal article" date="2013" name="Genome Announc.">
        <title>Draft Genome Sequence of Indibacter alkaliphilus Strain LW1T, Isolated from Lonar Lake, a Haloalkaline Lake in the Buldana District of Maharashtra, India.</title>
        <authorList>
            <person name="Singh A."/>
            <person name="Kumar Jangir P."/>
            <person name="Sharma R."/>
            <person name="Singh A."/>
            <person name="Kumar Pinnaka A."/>
            <person name="Shivaji S."/>
        </authorList>
    </citation>
    <scope>NUCLEOTIDE SEQUENCE [LARGE SCALE GENOMIC DNA]</scope>
    <source>
        <strain evidence="4">CCUG 57479 / KCTC 22604 / LW1</strain>
    </source>
</reference>
<dbReference type="AlphaFoldDB" id="S2DII9"/>
<dbReference type="InterPro" id="IPR055377">
    <property type="entry name" value="GH3_M"/>
</dbReference>
<accession>S2DII9</accession>
<evidence type="ECO:0000259" key="1">
    <source>
        <dbReference type="Pfam" id="PF23571"/>
    </source>
</evidence>
<name>S2DII9_INDAL</name>
<dbReference type="Pfam" id="PF23572">
    <property type="entry name" value="GH3_C"/>
    <property type="match status" value="1"/>
</dbReference>
<dbReference type="STRING" id="1189612.A33Q_1933"/>
<protein>
    <submittedName>
        <fullName evidence="3">Auxin-regulated protein</fullName>
    </submittedName>
</protein>
<dbReference type="EMBL" id="ALWO02000031">
    <property type="protein sequence ID" value="EOZ97015.1"/>
    <property type="molecule type" value="Genomic_DNA"/>
</dbReference>
<comment type="caution">
    <text evidence="3">The sequence shown here is derived from an EMBL/GenBank/DDBJ whole genome shotgun (WGS) entry which is preliminary data.</text>
</comment>
<dbReference type="RefSeq" id="WP_009034537.1">
    <property type="nucleotide sequence ID" value="NZ_ALWO02000031.1"/>
</dbReference>
<dbReference type="Pfam" id="PF23571">
    <property type="entry name" value="GH3_M"/>
    <property type="match status" value="1"/>
</dbReference>
<keyword evidence="4" id="KW-1185">Reference proteome</keyword>
<dbReference type="Proteomes" id="UP000006073">
    <property type="component" value="Unassembled WGS sequence"/>
</dbReference>
<evidence type="ECO:0000313" key="4">
    <source>
        <dbReference type="Proteomes" id="UP000006073"/>
    </source>
</evidence>
<dbReference type="Pfam" id="PF03321">
    <property type="entry name" value="GH3"/>
    <property type="match status" value="1"/>
</dbReference>
<organism evidence="3 4">
    <name type="scientific">Indibacter alkaliphilus (strain CCUG 57479 / KCTC 22604 / LW1)</name>
    <dbReference type="NCBI Taxonomy" id="1189612"/>
    <lineage>
        <taxon>Bacteria</taxon>
        <taxon>Pseudomonadati</taxon>
        <taxon>Bacteroidota</taxon>
        <taxon>Cytophagia</taxon>
        <taxon>Cytophagales</taxon>
        <taxon>Cyclobacteriaceae</taxon>
    </lineage>
</organism>
<dbReference type="OrthoDB" id="5678283at2"/>
<dbReference type="GO" id="GO:0005737">
    <property type="term" value="C:cytoplasm"/>
    <property type="evidence" value="ECO:0007669"/>
    <property type="project" value="TreeGrafter"/>
</dbReference>
<evidence type="ECO:0000313" key="3">
    <source>
        <dbReference type="EMBL" id="EOZ97015.1"/>
    </source>
</evidence>